<dbReference type="PROSITE" id="PS50885">
    <property type="entry name" value="HAMP"/>
    <property type="match status" value="1"/>
</dbReference>
<evidence type="ECO:0000256" key="5">
    <source>
        <dbReference type="ARBA" id="ARBA00022679"/>
    </source>
</evidence>
<evidence type="ECO:0000256" key="2">
    <source>
        <dbReference type="ARBA" id="ARBA00004236"/>
    </source>
</evidence>
<dbReference type="GO" id="GO:0000155">
    <property type="term" value="F:phosphorelay sensor kinase activity"/>
    <property type="evidence" value="ECO:0007669"/>
    <property type="project" value="InterPro"/>
</dbReference>
<dbReference type="Pfam" id="PF02518">
    <property type="entry name" value="HATPase_c"/>
    <property type="match status" value="1"/>
</dbReference>
<evidence type="ECO:0000256" key="8">
    <source>
        <dbReference type="ARBA" id="ARBA00022989"/>
    </source>
</evidence>
<comment type="subcellular location">
    <subcellularLocation>
        <location evidence="2">Cell membrane</location>
    </subcellularLocation>
</comment>
<dbReference type="InterPro" id="IPR003661">
    <property type="entry name" value="HisK_dim/P_dom"/>
</dbReference>
<evidence type="ECO:0000256" key="9">
    <source>
        <dbReference type="ARBA" id="ARBA00023012"/>
    </source>
</evidence>
<name>A0A2K4YHY1_9MYCO</name>
<comment type="catalytic activity">
    <reaction evidence="1">
        <text>ATP + protein L-histidine = ADP + protein N-phospho-L-histidine.</text>
        <dbReference type="EC" id="2.7.13.3"/>
    </reaction>
</comment>
<dbReference type="InterPro" id="IPR003594">
    <property type="entry name" value="HATPase_dom"/>
</dbReference>
<dbReference type="InterPro" id="IPR036890">
    <property type="entry name" value="HATPase_C_sf"/>
</dbReference>
<dbReference type="CDD" id="cd00082">
    <property type="entry name" value="HisKA"/>
    <property type="match status" value="1"/>
</dbReference>
<evidence type="ECO:0000259" key="12">
    <source>
        <dbReference type="PROSITE" id="PS50109"/>
    </source>
</evidence>
<keyword evidence="4" id="KW-0597">Phosphoprotein</keyword>
<evidence type="ECO:0000256" key="4">
    <source>
        <dbReference type="ARBA" id="ARBA00022553"/>
    </source>
</evidence>
<dbReference type="PRINTS" id="PR00344">
    <property type="entry name" value="BCTRLSENSOR"/>
</dbReference>
<dbReference type="EMBL" id="FXEG02000005">
    <property type="protein sequence ID" value="SOX56392.1"/>
    <property type="molecule type" value="Genomic_DNA"/>
</dbReference>
<dbReference type="SMART" id="SM00388">
    <property type="entry name" value="HisKA"/>
    <property type="match status" value="1"/>
</dbReference>
<dbReference type="SMART" id="SM00387">
    <property type="entry name" value="HATPase_c"/>
    <property type="match status" value="1"/>
</dbReference>
<keyword evidence="7 14" id="KW-0418">Kinase</keyword>
<dbReference type="SUPFAM" id="SSF47384">
    <property type="entry name" value="Homodimeric domain of signal transducing histidine kinase"/>
    <property type="match status" value="1"/>
</dbReference>
<comment type="caution">
    <text evidence="14">The sequence shown here is derived from an EMBL/GenBank/DDBJ whole genome shotgun (WGS) entry which is preliminary data.</text>
</comment>
<evidence type="ECO:0000259" key="13">
    <source>
        <dbReference type="PROSITE" id="PS50885"/>
    </source>
</evidence>
<dbReference type="GO" id="GO:0005886">
    <property type="term" value="C:plasma membrane"/>
    <property type="evidence" value="ECO:0007669"/>
    <property type="project" value="UniProtKB-SubCell"/>
</dbReference>
<evidence type="ECO:0000256" key="11">
    <source>
        <dbReference type="SAM" id="Phobius"/>
    </source>
</evidence>
<dbReference type="PANTHER" id="PTHR45436:SF5">
    <property type="entry name" value="SENSOR HISTIDINE KINASE TRCS"/>
    <property type="match status" value="1"/>
</dbReference>
<evidence type="ECO:0000256" key="1">
    <source>
        <dbReference type="ARBA" id="ARBA00000085"/>
    </source>
</evidence>
<reference evidence="14" key="1">
    <citation type="submission" date="2018-01" db="EMBL/GenBank/DDBJ databases">
        <authorList>
            <consortium name="Urmite Genomes"/>
        </authorList>
    </citation>
    <scope>NUCLEOTIDE SEQUENCE [LARGE SCALE GENOMIC DNA]</scope>
    <source>
        <strain evidence="14">AFP003</strain>
    </source>
</reference>
<dbReference type="OrthoDB" id="9786919at2"/>
<dbReference type="PROSITE" id="PS50109">
    <property type="entry name" value="HIS_KIN"/>
    <property type="match status" value="1"/>
</dbReference>
<dbReference type="Pfam" id="PF00512">
    <property type="entry name" value="HisKA"/>
    <property type="match status" value="1"/>
</dbReference>
<keyword evidence="10 11" id="KW-0472">Membrane</keyword>
<accession>A0A2K4YHY1</accession>
<gene>
    <name evidence="14" type="ORF">MAAFP003_5095</name>
</gene>
<dbReference type="PANTHER" id="PTHR45436">
    <property type="entry name" value="SENSOR HISTIDINE KINASE YKOH"/>
    <property type="match status" value="1"/>
</dbReference>
<dbReference type="InterPro" id="IPR036097">
    <property type="entry name" value="HisK_dim/P_sf"/>
</dbReference>
<proteinExistence type="predicted"/>
<feature type="transmembrane region" description="Helical" evidence="11">
    <location>
        <begin position="23"/>
        <end position="49"/>
    </location>
</feature>
<dbReference type="Proteomes" id="UP000236318">
    <property type="component" value="Unassembled WGS sequence"/>
</dbReference>
<dbReference type="InterPro" id="IPR005467">
    <property type="entry name" value="His_kinase_dom"/>
</dbReference>
<evidence type="ECO:0000313" key="15">
    <source>
        <dbReference type="Proteomes" id="UP000236318"/>
    </source>
</evidence>
<keyword evidence="5" id="KW-0808">Transferase</keyword>
<dbReference type="CDD" id="cd06225">
    <property type="entry name" value="HAMP"/>
    <property type="match status" value="1"/>
</dbReference>
<evidence type="ECO:0000313" key="14">
    <source>
        <dbReference type="EMBL" id="SOX56392.1"/>
    </source>
</evidence>
<dbReference type="Gene3D" id="6.10.340.10">
    <property type="match status" value="1"/>
</dbReference>
<feature type="domain" description="HAMP" evidence="13">
    <location>
        <begin position="191"/>
        <end position="244"/>
    </location>
</feature>
<evidence type="ECO:0000256" key="7">
    <source>
        <dbReference type="ARBA" id="ARBA00022777"/>
    </source>
</evidence>
<dbReference type="Gene3D" id="1.10.287.130">
    <property type="match status" value="1"/>
</dbReference>
<dbReference type="AlphaFoldDB" id="A0A2K4YHY1"/>
<sequence>MAHSGRTPTLLHPRAWSISARSALVSATVILVALIMAGAILLLVLYFALISAADDAAASRLRDIVKTLQSETTPDLDPPLLATDQRIVAVQIFDGAGHSVASSSSTPEPPMMMLNAIGSTPRIGITGAAVRMHDVRVAAQSLETPTGRYVVLVGAGTDDVEATVSTVAIGLAAAAPLVIAAAGVATYILVRRSLRSVEAIRSQVADISASDLSERVPVPPQRDEIFTLATTMNEMLSRLQSSQAVQRRFIADASHELRSPLSTVISALEVGVAHPELLDDRLAADTLLPEAHRMQALVEDLLLLARADERGLALRRTDTDLDDLALAEVTRLRRETTLDVHAELAPTRLVGDASALARVLRNLFDNAARHATSRVEVTVRPDDGRAWLTVADDGPGIAPADRRRVFERFVRLDNDRSRSGGGTGLGLAIVFEIVAAHGGSVHIDDRAGAGTAVVVQLPLVTATPASSPASSR</sequence>
<keyword evidence="6 11" id="KW-0812">Transmembrane</keyword>
<keyword evidence="15" id="KW-1185">Reference proteome</keyword>
<dbReference type="Pfam" id="PF00672">
    <property type="entry name" value="HAMP"/>
    <property type="match status" value="1"/>
</dbReference>
<dbReference type="Gene3D" id="3.30.565.10">
    <property type="entry name" value="Histidine kinase-like ATPase, C-terminal domain"/>
    <property type="match status" value="1"/>
</dbReference>
<keyword evidence="9" id="KW-0902">Two-component regulatory system</keyword>
<dbReference type="InterPro" id="IPR003660">
    <property type="entry name" value="HAMP_dom"/>
</dbReference>
<protein>
    <recommendedName>
        <fullName evidence="3">histidine kinase</fullName>
        <ecNumber evidence="3">2.7.13.3</ecNumber>
    </recommendedName>
</protein>
<evidence type="ECO:0000256" key="3">
    <source>
        <dbReference type="ARBA" id="ARBA00012438"/>
    </source>
</evidence>
<keyword evidence="8 11" id="KW-1133">Transmembrane helix</keyword>
<dbReference type="InterPro" id="IPR050428">
    <property type="entry name" value="TCS_sensor_his_kinase"/>
</dbReference>
<evidence type="ECO:0000256" key="6">
    <source>
        <dbReference type="ARBA" id="ARBA00022692"/>
    </source>
</evidence>
<organism evidence="14 15">
    <name type="scientific">Mycobacterium ahvazicum</name>
    <dbReference type="NCBI Taxonomy" id="1964395"/>
    <lineage>
        <taxon>Bacteria</taxon>
        <taxon>Bacillati</taxon>
        <taxon>Actinomycetota</taxon>
        <taxon>Actinomycetes</taxon>
        <taxon>Mycobacteriales</taxon>
        <taxon>Mycobacteriaceae</taxon>
        <taxon>Mycobacterium</taxon>
        <taxon>Mycobacterium simiae complex</taxon>
    </lineage>
</organism>
<feature type="transmembrane region" description="Helical" evidence="11">
    <location>
        <begin position="167"/>
        <end position="190"/>
    </location>
</feature>
<dbReference type="SMART" id="SM00304">
    <property type="entry name" value="HAMP"/>
    <property type="match status" value="1"/>
</dbReference>
<evidence type="ECO:0000256" key="10">
    <source>
        <dbReference type="ARBA" id="ARBA00023136"/>
    </source>
</evidence>
<dbReference type="SUPFAM" id="SSF55874">
    <property type="entry name" value="ATPase domain of HSP90 chaperone/DNA topoisomerase II/histidine kinase"/>
    <property type="match status" value="1"/>
</dbReference>
<dbReference type="RefSeq" id="WP_096291417.1">
    <property type="nucleotide sequence ID" value="NZ_FXEG02000005.1"/>
</dbReference>
<dbReference type="CDD" id="cd00075">
    <property type="entry name" value="HATPase"/>
    <property type="match status" value="1"/>
</dbReference>
<dbReference type="SUPFAM" id="SSF158472">
    <property type="entry name" value="HAMP domain-like"/>
    <property type="match status" value="1"/>
</dbReference>
<dbReference type="InterPro" id="IPR004358">
    <property type="entry name" value="Sig_transdc_His_kin-like_C"/>
</dbReference>
<dbReference type="EC" id="2.7.13.3" evidence="3"/>
<feature type="domain" description="Histidine kinase" evidence="12">
    <location>
        <begin position="252"/>
        <end position="461"/>
    </location>
</feature>